<dbReference type="EMBL" id="SJZF01000002">
    <property type="protein sequence ID" value="TFU27480.1"/>
    <property type="molecule type" value="Genomic_DNA"/>
</dbReference>
<evidence type="ECO:0000313" key="4">
    <source>
        <dbReference type="Proteomes" id="UP000297244"/>
    </source>
</evidence>
<evidence type="ECO:0000313" key="5">
    <source>
        <dbReference type="Proteomes" id="UP000297668"/>
    </source>
</evidence>
<dbReference type="InterPro" id="IPR037465">
    <property type="entry name" value="YlxR"/>
</dbReference>
<evidence type="ECO:0000259" key="1">
    <source>
        <dbReference type="Pfam" id="PF04296"/>
    </source>
</evidence>
<dbReference type="SUPFAM" id="SSF64376">
    <property type="entry name" value="YlxR-like"/>
    <property type="match status" value="1"/>
</dbReference>
<protein>
    <submittedName>
        <fullName evidence="3">YlxR family protein</fullName>
    </submittedName>
</protein>
<gene>
    <name evidence="2" type="ORF">E0489_00660</name>
    <name evidence="3" type="ORF">E0687_01720</name>
</gene>
<dbReference type="PANTHER" id="PTHR34215">
    <property type="entry name" value="BLL0784 PROTEIN"/>
    <property type="match status" value="1"/>
</dbReference>
<proteinExistence type="predicted"/>
<dbReference type="STRING" id="1449357.GCA_000744175_02055"/>
<evidence type="ECO:0000313" key="3">
    <source>
        <dbReference type="EMBL" id="TFU27480.1"/>
    </source>
</evidence>
<dbReference type="OrthoDB" id="9813251at2"/>
<reference evidence="4 5" key="1">
    <citation type="submission" date="2019-03" db="EMBL/GenBank/DDBJ databases">
        <title>Thermus tengchongensis species for the arsenic transformation mechanism.</title>
        <authorList>
            <person name="Yuan G.C."/>
        </authorList>
    </citation>
    <scope>NUCLEOTIDE SEQUENCE [LARGE SCALE GENOMIC DNA]</scope>
    <source>
        <strain evidence="3 5">15W</strain>
        <strain evidence="2 4">15Y</strain>
    </source>
</reference>
<dbReference type="InterPro" id="IPR007393">
    <property type="entry name" value="YlxR_dom"/>
</dbReference>
<keyword evidence="4" id="KW-1185">Reference proteome</keyword>
<evidence type="ECO:0000313" key="2">
    <source>
        <dbReference type="EMBL" id="TFU18065.1"/>
    </source>
</evidence>
<comment type="caution">
    <text evidence="3">The sequence shown here is derived from an EMBL/GenBank/DDBJ whole genome shotgun (WGS) entry which is preliminary data.</text>
</comment>
<dbReference type="PANTHER" id="PTHR34215:SF1">
    <property type="entry name" value="YLXR DOMAIN-CONTAINING PROTEIN"/>
    <property type="match status" value="1"/>
</dbReference>
<sequence length="92" mass="10076">MAKHVPIRMCVACRRRRPKGELLRILLMPEGLRLDPTGKLPGRGAYVCPDNPECWTEKKLRRFAGSRAKALSEALIALLGGTDGQSTHLPAG</sequence>
<organism evidence="3 5">
    <name type="scientific">Thermus tengchongensis</name>
    <dbReference type="NCBI Taxonomy" id="1214928"/>
    <lineage>
        <taxon>Bacteria</taxon>
        <taxon>Thermotogati</taxon>
        <taxon>Deinococcota</taxon>
        <taxon>Deinococci</taxon>
        <taxon>Thermales</taxon>
        <taxon>Thermaceae</taxon>
        <taxon>Thermus</taxon>
    </lineage>
</organism>
<dbReference type="Proteomes" id="UP000297244">
    <property type="component" value="Unassembled WGS sequence"/>
</dbReference>
<accession>A0A4Y9FFY5</accession>
<dbReference type="Gene3D" id="3.30.1230.10">
    <property type="entry name" value="YlxR-like"/>
    <property type="match status" value="1"/>
</dbReference>
<dbReference type="Proteomes" id="UP000297668">
    <property type="component" value="Unassembled WGS sequence"/>
</dbReference>
<dbReference type="RefSeq" id="WP_084584783.1">
    <property type="nucleotide sequence ID" value="NZ_JAKEDU010000001.1"/>
</dbReference>
<dbReference type="InterPro" id="IPR035931">
    <property type="entry name" value="YlxR-like_sf"/>
</dbReference>
<dbReference type="Pfam" id="PF04296">
    <property type="entry name" value="YlxR"/>
    <property type="match status" value="1"/>
</dbReference>
<dbReference type="EMBL" id="SKBL01000001">
    <property type="protein sequence ID" value="TFU18065.1"/>
    <property type="molecule type" value="Genomic_DNA"/>
</dbReference>
<dbReference type="AlphaFoldDB" id="A0A4Y9FFY5"/>
<feature type="domain" description="YlxR" evidence="1">
    <location>
        <begin position="8"/>
        <end position="64"/>
    </location>
</feature>
<name>A0A4Y9FFY5_9DEIN</name>